<name>A0ABD3XKZ3_SINWO</name>
<dbReference type="Proteomes" id="UP001634394">
    <property type="component" value="Unassembled WGS sequence"/>
</dbReference>
<keyword evidence="3" id="KW-1185">Reference proteome</keyword>
<protein>
    <submittedName>
        <fullName evidence="2">Uncharacterized protein</fullName>
    </submittedName>
</protein>
<dbReference type="Pfam" id="PF15692">
    <property type="entry name" value="NKAP"/>
    <property type="match status" value="1"/>
</dbReference>
<feature type="compositionally biased region" description="Basic residues" evidence="1">
    <location>
        <begin position="178"/>
        <end position="207"/>
    </location>
</feature>
<gene>
    <name evidence="2" type="ORF">ACJMK2_026840</name>
</gene>
<feature type="compositionally biased region" description="Polar residues" evidence="1">
    <location>
        <begin position="130"/>
        <end position="140"/>
    </location>
</feature>
<dbReference type="AlphaFoldDB" id="A0ABD3XKZ3"/>
<organism evidence="2 3">
    <name type="scientific">Sinanodonta woodiana</name>
    <name type="common">Chinese pond mussel</name>
    <name type="synonym">Anodonta woodiana</name>
    <dbReference type="NCBI Taxonomy" id="1069815"/>
    <lineage>
        <taxon>Eukaryota</taxon>
        <taxon>Metazoa</taxon>
        <taxon>Spiralia</taxon>
        <taxon>Lophotrochozoa</taxon>
        <taxon>Mollusca</taxon>
        <taxon>Bivalvia</taxon>
        <taxon>Autobranchia</taxon>
        <taxon>Heteroconchia</taxon>
        <taxon>Palaeoheterodonta</taxon>
        <taxon>Unionida</taxon>
        <taxon>Unionoidea</taxon>
        <taxon>Unionidae</taxon>
        <taxon>Unioninae</taxon>
        <taxon>Sinanodonta</taxon>
    </lineage>
</organism>
<comment type="caution">
    <text evidence="2">The sequence shown here is derived from an EMBL/GenBank/DDBJ whole genome shotgun (WGS) entry which is preliminary data.</text>
</comment>
<proteinExistence type="predicted"/>
<evidence type="ECO:0000313" key="2">
    <source>
        <dbReference type="EMBL" id="KAL3886879.1"/>
    </source>
</evidence>
<evidence type="ECO:0000313" key="3">
    <source>
        <dbReference type="Proteomes" id="UP001634394"/>
    </source>
</evidence>
<dbReference type="PANTHER" id="PTHR46940">
    <property type="entry name" value="NKAP DOMAIN-CONTAINING 1"/>
    <property type="match status" value="1"/>
</dbReference>
<reference evidence="2 3" key="1">
    <citation type="submission" date="2024-11" db="EMBL/GenBank/DDBJ databases">
        <title>Chromosome-level genome assembly of the freshwater bivalve Anodonta woodiana.</title>
        <authorList>
            <person name="Chen X."/>
        </authorList>
    </citation>
    <scope>NUCLEOTIDE SEQUENCE [LARGE SCALE GENOMIC DNA]</scope>
    <source>
        <strain evidence="2">MN2024</strain>
        <tissue evidence="2">Gills</tissue>
    </source>
</reference>
<feature type="compositionally biased region" description="Basic and acidic residues" evidence="1">
    <location>
        <begin position="39"/>
        <end position="78"/>
    </location>
</feature>
<dbReference type="PANTHER" id="PTHR46940:SF1">
    <property type="entry name" value="NKAP DOMAIN CONTAINING 1"/>
    <property type="match status" value="1"/>
</dbReference>
<feature type="compositionally biased region" description="Basic and acidic residues" evidence="1">
    <location>
        <begin position="105"/>
        <end position="124"/>
    </location>
</feature>
<feature type="compositionally biased region" description="Basic residues" evidence="1">
    <location>
        <begin position="144"/>
        <end position="159"/>
    </location>
</feature>
<dbReference type="InterPro" id="IPR043407">
    <property type="entry name" value="Nkap_D1"/>
</dbReference>
<accession>A0ABD3XKZ3</accession>
<sequence>MLSQGTKTLIKNVIRHTDTHNRMLEEAEMWRQKHNQVRSKNEDKHESRRPINKERRHSGEGYSYLHDKRADMSREFGSSRKRRAHMDDEETPTKSTSTFWMRKLHQTEEADPDRWGHGGYKELYPDEFINTDSDSDSGSQHDPPKRKSKKKKKKSKRKHDSSSDEDSDSGTDNSEQYKRKKEKKRKKKKEKKEKKKKMKRKKSDSKR</sequence>
<evidence type="ECO:0000256" key="1">
    <source>
        <dbReference type="SAM" id="MobiDB-lite"/>
    </source>
</evidence>
<dbReference type="EMBL" id="JBJQND010000002">
    <property type="protein sequence ID" value="KAL3886879.1"/>
    <property type="molecule type" value="Genomic_DNA"/>
</dbReference>
<feature type="region of interest" description="Disordered" evidence="1">
    <location>
        <begin position="31"/>
        <end position="207"/>
    </location>
</feature>